<dbReference type="KEGG" id="llh:I41_23960"/>
<sequence>MMPVTPRLWLRDLEPIQRQGSEPLTRVVVNIATLRIEFPSDRAAWLGFSSRNSAPWIMLSATSSWPVSLTFAVKLAALIGV</sequence>
<protein>
    <submittedName>
        <fullName evidence="1">Uncharacterized protein</fullName>
    </submittedName>
</protein>
<gene>
    <name evidence="1" type="ORF">I41_23960</name>
</gene>
<dbReference type="AlphaFoldDB" id="A0A517TXU7"/>
<keyword evidence="2" id="KW-1185">Reference proteome</keyword>
<dbReference type="EMBL" id="CP036339">
    <property type="protein sequence ID" value="QDT73207.1"/>
    <property type="molecule type" value="Genomic_DNA"/>
</dbReference>
<reference evidence="1 2" key="1">
    <citation type="submission" date="2019-02" db="EMBL/GenBank/DDBJ databases">
        <title>Deep-cultivation of Planctomycetes and their phenomic and genomic characterization uncovers novel biology.</title>
        <authorList>
            <person name="Wiegand S."/>
            <person name="Jogler M."/>
            <person name="Boedeker C."/>
            <person name="Pinto D."/>
            <person name="Vollmers J."/>
            <person name="Rivas-Marin E."/>
            <person name="Kohn T."/>
            <person name="Peeters S.H."/>
            <person name="Heuer A."/>
            <person name="Rast P."/>
            <person name="Oberbeckmann S."/>
            <person name="Bunk B."/>
            <person name="Jeske O."/>
            <person name="Meyerdierks A."/>
            <person name="Storesund J.E."/>
            <person name="Kallscheuer N."/>
            <person name="Luecker S."/>
            <person name="Lage O.M."/>
            <person name="Pohl T."/>
            <person name="Merkel B.J."/>
            <person name="Hornburger P."/>
            <person name="Mueller R.-W."/>
            <person name="Bruemmer F."/>
            <person name="Labrenz M."/>
            <person name="Spormann A.M."/>
            <person name="Op den Camp H."/>
            <person name="Overmann J."/>
            <person name="Amann R."/>
            <person name="Jetten M.S.M."/>
            <person name="Mascher T."/>
            <person name="Medema M.H."/>
            <person name="Devos D.P."/>
            <person name="Kaster A.-K."/>
            <person name="Ovreas L."/>
            <person name="Rohde M."/>
            <person name="Galperin M.Y."/>
            <person name="Jogler C."/>
        </authorList>
    </citation>
    <scope>NUCLEOTIDE SEQUENCE [LARGE SCALE GENOMIC DNA]</scope>
    <source>
        <strain evidence="1 2">I41</strain>
    </source>
</reference>
<proteinExistence type="predicted"/>
<organism evidence="1 2">
    <name type="scientific">Lacipirellula limnantheis</name>
    <dbReference type="NCBI Taxonomy" id="2528024"/>
    <lineage>
        <taxon>Bacteria</taxon>
        <taxon>Pseudomonadati</taxon>
        <taxon>Planctomycetota</taxon>
        <taxon>Planctomycetia</taxon>
        <taxon>Pirellulales</taxon>
        <taxon>Lacipirellulaceae</taxon>
        <taxon>Lacipirellula</taxon>
    </lineage>
</organism>
<name>A0A517TXU7_9BACT</name>
<dbReference type="Proteomes" id="UP000317909">
    <property type="component" value="Chromosome"/>
</dbReference>
<evidence type="ECO:0000313" key="2">
    <source>
        <dbReference type="Proteomes" id="UP000317909"/>
    </source>
</evidence>
<evidence type="ECO:0000313" key="1">
    <source>
        <dbReference type="EMBL" id="QDT73207.1"/>
    </source>
</evidence>
<accession>A0A517TXU7</accession>